<gene>
    <name evidence="2" type="ORF">EBO15_33750</name>
</gene>
<organism evidence="2 3">
    <name type="scientific">Actinomadura harenae</name>
    <dbReference type="NCBI Taxonomy" id="2483351"/>
    <lineage>
        <taxon>Bacteria</taxon>
        <taxon>Bacillati</taxon>
        <taxon>Actinomycetota</taxon>
        <taxon>Actinomycetes</taxon>
        <taxon>Streptosporangiales</taxon>
        <taxon>Thermomonosporaceae</taxon>
        <taxon>Actinomadura</taxon>
    </lineage>
</organism>
<dbReference type="CDD" id="cd00093">
    <property type="entry name" value="HTH_XRE"/>
    <property type="match status" value="1"/>
</dbReference>
<dbReference type="GO" id="GO:0003677">
    <property type="term" value="F:DNA binding"/>
    <property type="evidence" value="ECO:0007669"/>
    <property type="project" value="InterPro"/>
</dbReference>
<dbReference type="SMART" id="SM00530">
    <property type="entry name" value="HTH_XRE"/>
    <property type="match status" value="1"/>
</dbReference>
<comment type="caution">
    <text evidence="2">The sequence shown here is derived from an EMBL/GenBank/DDBJ whole genome shotgun (WGS) entry which is preliminary data.</text>
</comment>
<feature type="domain" description="HTH cro/C1-type" evidence="1">
    <location>
        <begin position="23"/>
        <end position="77"/>
    </location>
</feature>
<dbReference type="EMBL" id="RFFG01000091">
    <property type="protein sequence ID" value="RMI38163.1"/>
    <property type="molecule type" value="Genomic_DNA"/>
</dbReference>
<dbReference type="InterPro" id="IPR010982">
    <property type="entry name" value="Lambda_DNA-bd_dom_sf"/>
</dbReference>
<dbReference type="AlphaFoldDB" id="A0A3M2LNP0"/>
<reference evidence="2 3" key="1">
    <citation type="submission" date="2018-10" db="EMBL/GenBank/DDBJ databases">
        <title>Isolation from soil.</title>
        <authorList>
            <person name="Hu J."/>
        </authorList>
    </citation>
    <scope>NUCLEOTIDE SEQUENCE [LARGE SCALE GENOMIC DNA]</scope>
    <source>
        <strain evidence="2 3">NEAU-Ht49</strain>
    </source>
</reference>
<evidence type="ECO:0000313" key="2">
    <source>
        <dbReference type="EMBL" id="RMI38163.1"/>
    </source>
</evidence>
<dbReference type="Gene3D" id="1.10.260.40">
    <property type="entry name" value="lambda repressor-like DNA-binding domains"/>
    <property type="match status" value="1"/>
</dbReference>
<proteinExistence type="predicted"/>
<name>A0A3M2LNP0_9ACTN</name>
<dbReference type="SUPFAM" id="SSF47413">
    <property type="entry name" value="lambda repressor-like DNA-binding domains"/>
    <property type="match status" value="1"/>
</dbReference>
<dbReference type="PROSITE" id="PS50943">
    <property type="entry name" value="HTH_CROC1"/>
    <property type="match status" value="1"/>
</dbReference>
<evidence type="ECO:0000313" key="3">
    <source>
        <dbReference type="Proteomes" id="UP000282674"/>
    </source>
</evidence>
<accession>A0A3M2LNP0</accession>
<dbReference type="InterPro" id="IPR043917">
    <property type="entry name" value="DUF5753"/>
</dbReference>
<dbReference type="Pfam" id="PF13560">
    <property type="entry name" value="HTH_31"/>
    <property type="match status" value="1"/>
</dbReference>
<keyword evidence="3" id="KW-1185">Reference proteome</keyword>
<evidence type="ECO:0000259" key="1">
    <source>
        <dbReference type="PROSITE" id="PS50943"/>
    </source>
</evidence>
<protein>
    <submittedName>
        <fullName evidence="2">XRE family transcriptional regulator</fullName>
    </submittedName>
</protein>
<dbReference type="Pfam" id="PF19054">
    <property type="entry name" value="DUF5753"/>
    <property type="match status" value="1"/>
</dbReference>
<dbReference type="RefSeq" id="WP_122198536.1">
    <property type="nucleotide sequence ID" value="NZ_JBHSKC010000003.1"/>
</dbReference>
<dbReference type="InterPro" id="IPR001387">
    <property type="entry name" value="Cro/C1-type_HTH"/>
</dbReference>
<dbReference type="OrthoDB" id="3469353at2"/>
<sequence length="270" mass="30014">MTARPRRAKSTRSPALIAFGSQLKRARNAKSVLQEQLARATNTSVSFVSKVENGRKRCGLDFVRAADELLEADGSLLELWEDLNRDGHPVPLWFDWPEVEGEAVMLVSWEHSIVPGLAQTEAYADAMLVGNAQRLQARLKRQDILRREAPAPPTLLFLLDETCLRKPVGSPQVMREQLEHLLVLAALPNVVVQVVPQSGEHQGNIGAFALATMEDRSEVAYMDTIVRGITTDDPSDLAVLARHLVDLRGRALPATMTLDCIRKVLEEQWI</sequence>
<dbReference type="Proteomes" id="UP000282674">
    <property type="component" value="Unassembled WGS sequence"/>
</dbReference>